<comment type="caution">
    <text evidence="5">The sequence shown here is derived from an EMBL/GenBank/DDBJ whole genome shotgun (WGS) entry which is preliminary data.</text>
</comment>
<feature type="signal peptide" evidence="3">
    <location>
        <begin position="1"/>
        <end position="26"/>
    </location>
</feature>
<dbReference type="SUPFAM" id="SSF51445">
    <property type="entry name" value="(Trans)glycosidases"/>
    <property type="match status" value="1"/>
</dbReference>
<evidence type="ECO:0000256" key="2">
    <source>
        <dbReference type="RuleBase" id="RU003679"/>
    </source>
</evidence>
<reference evidence="5" key="1">
    <citation type="submission" date="2020-08" db="EMBL/GenBank/DDBJ databases">
        <title>Genomic Encyclopedia of Type Strains, Phase IV (KMG-IV): sequencing the most valuable type-strain genomes for metagenomic binning, comparative biology and taxonomic classification.</title>
        <authorList>
            <person name="Goeker M."/>
        </authorList>
    </citation>
    <scope>NUCLEOTIDE SEQUENCE [LARGE SCALE GENOMIC DNA]</scope>
    <source>
        <strain evidence="5">DSM 105720</strain>
    </source>
</reference>
<feature type="domain" description="Glycoside hydrolase 35 catalytic" evidence="4">
    <location>
        <begin position="61"/>
        <end position="408"/>
    </location>
</feature>
<evidence type="ECO:0000259" key="4">
    <source>
        <dbReference type="Pfam" id="PF01301"/>
    </source>
</evidence>
<dbReference type="PANTHER" id="PTHR23421">
    <property type="entry name" value="BETA-GALACTOSIDASE RELATED"/>
    <property type="match status" value="1"/>
</dbReference>
<name>A0A840CY49_9BACE</name>
<keyword evidence="3" id="KW-0732">Signal</keyword>
<dbReference type="InterPro" id="IPR031330">
    <property type="entry name" value="Gly_Hdrlase_35_cat"/>
</dbReference>
<dbReference type="InterPro" id="IPR037110">
    <property type="entry name" value="Betagal_dom2_sf"/>
</dbReference>
<comment type="similarity">
    <text evidence="1 2">Belongs to the glycosyl hydrolase 35 family.</text>
</comment>
<accession>A0A840CY49</accession>
<evidence type="ECO:0000256" key="3">
    <source>
        <dbReference type="SAM" id="SignalP"/>
    </source>
</evidence>
<proteinExistence type="inferred from homology"/>
<feature type="chain" id="PRO_5032583806" description="Glycoside hydrolase 35 catalytic domain-containing protein" evidence="3">
    <location>
        <begin position="27"/>
        <end position="812"/>
    </location>
</feature>
<dbReference type="PROSITE" id="PS51257">
    <property type="entry name" value="PROKAR_LIPOPROTEIN"/>
    <property type="match status" value="1"/>
</dbReference>
<gene>
    <name evidence="5" type="ORF">GGR06_002037</name>
</gene>
<dbReference type="AlphaFoldDB" id="A0A840CY49"/>
<dbReference type="InterPro" id="IPR001944">
    <property type="entry name" value="Glycoside_Hdrlase_35"/>
</dbReference>
<dbReference type="RefSeq" id="WP_183208486.1">
    <property type="nucleotide sequence ID" value="NZ_JACIER010000007.1"/>
</dbReference>
<dbReference type="Pfam" id="PF01301">
    <property type="entry name" value="Glyco_hydro_35"/>
    <property type="match status" value="1"/>
</dbReference>
<sequence length="812" mass="90870">MAKFTSVPLSTWLLGLVLSGCSLCHAQEITIGEIPERSKSTFQLGTAVNPQGRTLLCDSKSILMDGKPVVPVMGEIHYTRCDEKEWRRELLKMKAGGVTIVATYVFWIHHEEIAGRYDWNGRRDLRKFVEICKELDLPVVLRIGPFCHGEVRNGGLPDWLVDGSYKVRSTDAKFLDKVQEWYSAIYAQVKGLMWKDGGPVVGVQLDNEYRGRWDYLKGLKDIAHRIGFDVPLYTRTGWPTLTSPATFGEILPLYGDYADGFWDRSMKDMPGDYAQAFVFRPSRLSTVIATEQIPNQTGKEDAADLAYPYFTCELGGGMMSSYHRRIHIDPLDIHALAIVKVGSGSNLPGYYMYHGGTNPTGIQHTLNEKQDSPATNSNDMPAVTYDFQAPLGEFGQVNEQYHWLRRLHLFLADFGAELSGMDAAFPMDGITDGKGEDKLRWAVRSDGQSGYVFVNNYQRMRPLSDKKDVRFTLHLPKETLSFPQQAMTIPAGQSCFFSFQLPIGGLTLKYATAQPLAKIEHEGIVTLFLAEVKGVPVELMLSADVTVDSSLPFERTAEGVLFKGLRPGKDCVIRTKTSTGQRVHIVVLDEATSLKSYKIQTNQQEYLVITSGSLIHWNDEFSFEQWGESAFDWRIYPAASFTQNGKKIRSKADGVFSRFQVSKPLTPVAAKLTKLRDGGALRTVGMGQRGVAEQPSDNDFAQAAAWRIDGVNALKDPSNYFLKVTYEGDVAHVYSDGQLVEDNFYNGKPMYVRATSLLGTKNALEILPLGKDYPIYFHAAVRDKLSEAGRLLQLSKAEWVERNMLNVRLLTP</sequence>
<evidence type="ECO:0000313" key="6">
    <source>
        <dbReference type="Proteomes" id="UP000560658"/>
    </source>
</evidence>
<dbReference type="Gene3D" id="2.102.20.10">
    <property type="entry name" value="Beta-galactosidase, domain 2"/>
    <property type="match status" value="1"/>
</dbReference>
<dbReference type="EMBL" id="JACIER010000007">
    <property type="protein sequence ID" value="MBB4044246.1"/>
    <property type="molecule type" value="Genomic_DNA"/>
</dbReference>
<keyword evidence="6" id="KW-1185">Reference proteome</keyword>
<protein>
    <recommendedName>
        <fullName evidence="4">Glycoside hydrolase 35 catalytic domain-containing protein</fullName>
    </recommendedName>
</protein>
<dbReference type="GO" id="GO:0005975">
    <property type="term" value="P:carbohydrate metabolic process"/>
    <property type="evidence" value="ECO:0007669"/>
    <property type="project" value="InterPro"/>
</dbReference>
<dbReference type="Gene3D" id="3.20.20.80">
    <property type="entry name" value="Glycosidases"/>
    <property type="match status" value="1"/>
</dbReference>
<dbReference type="PRINTS" id="PR00742">
    <property type="entry name" value="GLHYDRLASE35"/>
</dbReference>
<evidence type="ECO:0000313" key="5">
    <source>
        <dbReference type="EMBL" id="MBB4044246.1"/>
    </source>
</evidence>
<evidence type="ECO:0000256" key="1">
    <source>
        <dbReference type="ARBA" id="ARBA00009809"/>
    </source>
</evidence>
<organism evidence="5 6">
    <name type="scientific">Bacteroides reticulotermitis</name>
    <dbReference type="NCBI Taxonomy" id="1133319"/>
    <lineage>
        <taxon>Bacteria</taxon>
        <taxon>Pseudomonadati</taxon>
        <taxon>Bacteroidota</taxon>
        <taxon>Bacteroidia</taxon>
        <taxon>Bacteroidales</taxon>
        <taxon>Bacteroidaceae</taxon>
        <taxon>Bacteroides</taxon>
    </lineage>
</organism>
<dbReference type="InterPro" id="IPR017853">
    <property type="entry name" value="GH"/>
</dbReference>
<dbReference type="Proteomes" id="UP000560658">
    <property type="component" value="Unassembled WGS sequence"/>
</dbReference>
<dbReference type="GO" id="GO:0004553">
    <property type="term" value="F:hydrolase activity, hydrolyzing O-glycosyl compounds"/>
    <property type="evidence" value="ECO:0007669"/>
    <property type="project" value="InterPro"/>
</dbReference>